<feature type="transmembrane region" description="Helical" evidence="2">
    <location>
        <begin position="91"/>
        <end position="110"/>
    </location>
</feature>
<feature type="compositionally biased region" description="Basic and acidic residues" evidence="1">
    <location>
        <begin position="467"/>
        <end position="484"/>
    </location>
</feature>
<evidence type="ECO:0000256" key="2">
    <source>
        <dbReference type="SAM" id="Phobius"/>
    </source>
</evidence>
<feature type="region of interest" description="Disordered" evidence="1">
    <location>
        <begin position="405"/>
        <end position="492"/>
    </location>
</feature>
<feature type="transmembrane region" description="Helical" evidence="2">
    <location>
        <begin position="161"/>
        <end position="186"/>
    </location>
</feature>
<keyword evidence="4" id="KW-1185">Reference proteome</keyword>
<name>A0A640KUI7_LEITA</name>
<keyword evidence="2" id="KW-1133">Transmembrane helix</keyword>
<feature type="region of interest" description="Disordered" evidence="1">
    <location>
        <begin position="380"/>
        <end position="399"/>
    </location>
</feature>
<feature type="compositionally biased region" description="Basic and acidic residues" evidence="1">
    <location>
        <begin position="405"/>
        <end position="419"/>
    </location>
</feature>
<feature type="transmembrane region" description="Helical" evidence="2">
    <location>
        <begin position="265"/>
        <end position="284"/>
    </location>
</feature>
<keyword evidence="2" id="KW-0472">Membrane</keyword>
<protein>
    <submittedName>
        <fullName evidence="3">Uncharacterized protein</fullName>
    </submittedName>
</protein>
<dbReference type="AlphaFoldDB" id="A0A640KUI7"/>
<evidence type="ECO:0000313" key="4">
    <source>
        <dbReference type="Proteomes" id="UP000419144"/>
    </source>
</evidence>
<proteinExistence type="predicted"/>
<evidence type="ECO:0000313" key="3">
    <source>
        <dbReference type="EMBL" id="GET93303.1"/>
    </source>
</evidence>
<reference evidence="3" key="1">
    <citation type="submission" date="2019-11" db="EMBL/GenBank/DDBJ databases">
        <title>Leishmania tarentolae CDS.</title>
        <authorList>
            <person name="Goto Y."/>
            <person name="Yamagishi J."/>
        </authorList>
    </citation>
    <scope>NUCLEOTIDE SEQUENCE [LARGE SCALE GENOMIC DNA]</scope>
    <source>
        <strain evidence="3">Parrot Tar II</strain>
    </source>
</reference>
<gene>
    <name evidence="3" type="ORF">LtaPh_3623300</name>
</gene>
<evidence type="ECO:0000256" key="1">
    <source>
        <dbReference type="SAM" id="MobiDB-lite"/>
    </source>
</evidence>
<comment type="caution">
    <text evidence="3">The sequence shown here is derived from an EMBL/GenBank/DDBJ whole genome shotgun (WGS) entry which is preliminary data.</text>
</comment>
<dbReference type="EMBL" id="BLBS01000057">
    <property type="protein sequence ID" value="GET93303.1"/>
    <property type="molecule type" value="Genomic_DNA"/>
</dbReference>
<organism evidence="3 4">
    <name type="scientific">Leishmania tarentolae</name>
    <name type="common">Sauroleishmania tarentolae</name>
    <dbReference type="NCBI Taxonomy" id="5689"/>
    <lineage>
        <taxon>Eukaryota</taxon>
        <taxon>Discoba</taxon>
        <taxon>Euglenozoa</taxon>
        <taxon>Kinetoplastea</taxon>
        <taxon>Metakinetoplastina</taxon>
        <taxon>Trypanosomatida</taxon>
        <taxon>Trypanosomatidae</taxon>
        <taxon>Leishmaniinae</taxon>
        <taxon>Leishmania</taxon>
        <taxon>lizard Leishmania</taxon>
    </lineage>
</organism>
<dbReference type="OrthoDB" id="266838at2759"/>
<sequence length="492" mass="53813">MKEGGPVTATASPPPSYESVFVFLATLAQWLKQARESLTCRDEVGRHAIAMEVLTSYRERAYDEFTEFFWRDSTPPSNASTSLFPSASVELTVWVLLRLLVLLITWWLLMRLVRTSTVPRLRARQMVAHSHMRLPTSIRNAQAVDAFIRPDAAQRGINTTLLLTASACVLVACLLVLCLLTMHIWVDVVLLRLVQHWAAPLWQAQAWVSSHLLWPFNSSQQESLRAPATPVKEYTTSLFRVASKLNLSLFNKLAWLRQVTQQVKLMYLWGMVGGTMLGVALWLLSYSSRLLQTYNASLPYFEETDPLLRWLAQQEAEATQQRANAALVALLESQRRQEQAMEKLTSSLGPETSGEPKRYLQMAKEGVESRSLTDDATLAEAASDAKDDESDGEKAAAGTGAAIIRKDCSGDGDAGRLRGELGPPPDDSSTAAFEEAAVREEGAADASGGTGPQVGEEEEAAGTASLMKKDGESPGSCGERERSLSGHGSGGI</sequence>
<accession>A0A640KUI7</accession>
<dbReference type="Proteomes" id="UP000419144">
    <property type="component" value="Unassembled WGS sequence"/>
</dbReference>
<keyword evidence="2" id="KW-0812">Transmembrane</keyword>
<dbReference type="VEuPathDB" id="TriTrypDB:LtaPh_3623300"/>